<dbReference type="Proteomes" id="UP000535890">
    <property type="component" value="Unassembled WGS sequence"/>
</dbReference>
<dbReference type="AlphaFoldDB" id="A0A7Y9DWI4"/>
<accession>A0A7Y9DWI4</accession>
<name>A0A7Y9DWI4_9PSEU</name>
<sequence>MAANNIEALAVNKLTRAAIRKGKKIAGFYAPPATVMPTSITTGNPPQLAELTGFRPMGLVTKDDGFTKSRDRDISDIFSAGFQDPSRSDTTQDIHSVQVVAQETNRLNIEASLNVDLSTFTPDPVTGEVSFPQPTEGIIPQGRWVFLAQDGIGTGRYWWGWGFSAGVVKETDDQTVGTDDDGFYWPYTVSSQVDPALGWSVYHYFGGPGWRAALASMGFPAVS</sequence>
<proteinExistence type="predicted"/>
<organism evidence="1 2">
    <name type="scientific">Actinomycetospora corticicola</name>
    <dbReference type="NCBI Taxonomy" id="663602"/>
    <lineage>
        <taxon>Bacteria</taxon>
        <taxon>Bacillati</taxon>
        <taxon>Actinomycetota</taxon>
        <taxon>Actinomycetes</taxon>
        <taxon>Pseudonocardiales</taxon>
        <taxon>Pseudonocardiaceae</taxon>
        <taxon>Actinomycetospora</taxon>
    </lineage>
</organism>
<evidence type="ECO:0000313" key="2">
    <source>
        <dbReference type="Proteomes" id="UP000535890"/>
    </source>
</evidence>
<reference evidence="1 2" key="1">
    <citation type="submission" date="2020-07" db="EMBL/GenBank/DDBJ databases">
        <title>Sequencing the genomes of 1000 actinobacteria strains.</title>
        <authorList>
            <person name="Klenk H.-P."/>
        </authorList>
    </citation>
    <scope>NUCLEOTIDE SEQUENCE [LARGE SCALE GENOMIC DNA]</scope>
    <source>
        <strain evidence="1 2">DSM 45772</strain>
    </source>
</reference>
<evidence type="ECO:0000313" key="1">
    <source>
        <dbReference type="EMBL" id="NYD36822.1"/>
    </source>
</evidence>
<protein>
    <submittedName>
        <fullName evidence="1">Uncharacterized protein</fullName>
    </submittedName>
</protein>
<comment type="caution">
    <text evidence="1">The sequence shown here is derived from an EMBL/GenBank/DDBJ whole genome shotgun (WGS) entry which is preliminary data.</text>
</comment>
<dbReference type="EMBL" id="JACCBN010000001">
    <property type="protein sequence ID" value="NYD36822.1"/>
    <property type="molecule type" value="Genomic_DNA"/>
</dbReference>
<gene>
    <name evidence="1" type="ORF">BJ983_002924</name>
</gene>
<dbReference type="RefSeq" id="WP_179794446.1">
    <property type="nucleotide sequence ID" value="NZ_BAABHP010000021.1"/>
</dbReference>
<keyword evidence="2" id="KW-1185">Reference proteome</keyword>